<dbReference type="Pfam" id="PF20311">
    <property type="entry name" value="DUF6607"/>
    <property type="match status" value="1"/>
</dbReference>
<feature type="signal peptide" evidence="2">
    <location>
        <begin position="1"/>
        <end position="19"/>
    </location>
</feature>
<feature type="chain" id="PRO_5047471847" description="Lipoprotein" evidence="2">
    <location>
        <begin position="20"/>
        <end position="355"/>
    </location>
</feature>
<dbReference type="InterPro" id="IPR046715">
    <property type="entry name" value="DUF6607"/>
</dbReference>
<gene>
    <name evidence="3" type="ORF">LZC94_22850</name>
</gene>
<organism evidence="3 4">
    <name type="scientific">Pendulispora albinea</name>
    <dbReference type="NCBI Taxonomy" id="2741071"/>
    <lineage>
        <taxon>Bacteria</taxon>
        <taxon>Pseudomonadati</taxon>
        <taxon>Myxococcota</taxon>
        <taxon>Myxococcia</taxon>
        <taxon>Myxococcales</taxon>
        <taxon>Sorangiineae</taxon>
        <taxon>Pendulisporaceae</taxon>
        <taxon>Pendulispora</taxon>
    </lineage>
</organism>
<name>A0ABZ2MC10_9BACT</name>
<dbReference type="PROSITE" id="PS51257">
    <property type="entry name" value="PROKAR_LIPOPROTEIN"/>
    <property type="match status" value="1"/>
</dbReference>
<feature type="compositionally biased region" description="Polar residues" evidence="1">
    <location>
        <begin position="46"/>
        <end position="56"/>
    </location>
</feature>
<keyword evidence="4" id="KW-1185">Reference proteome</keyword>
<evidence type="ECO:0000256" key="1">
    <source>
        <dbReference type="SAM" id="MobiDB-lite"/>
    </source>
</evidence>
<proteinExistence type="predicted"/>
<feature type="region of interest" description="Disordered" evidence="1">
    <location>
        <begin position="28"/>
        <end position="67"/>
    </location>
</feature>
<evidence type="ECO:0008006" key="5">
    <source>
        <dbReference type="Google" id="ProtNLM"/>
    </source>
</evidence>
<evidence type="ECO:0000313" key="4">
    <source>
        <dbReference type="Proteomes" id="UP001370348"/>
    </source>
</evidence>
<protein>
    <recommendedName>
        <fullName evidence="5">Lipoprotein</fullName>
    </recommendedName>
</protein>
<evidence type="ECO:0000313" key="3">
    <source>
        <dbReference type="EMBL" id="WXB20050.1"/>
    </source>
</evidence>
<keyword evidence="2" id="KW-0732">Signal</keyword>
<evidence type="ECO:0000256" key="2">
    <source>
        <dbReference type="SAM" id="SignalP"/>
    </source>
</evidence>
<accession>A0ABZ2MC10</accession>
<reference evidence="3 4" key="1">
    <citation type="submission" date="2021-12" db="EMBL/GenBank/DDBJ databases">
        <title>Discovery of the Pendulisporaceae a myxobacterial family with distinct sporulation behavior and unique specialized metabolism.</title>
        <authorList>
            <person name="Garcia R."/>
            <person name="Popoff A."/>
            <person name="Bader C.D."/>
            <person name="Loehr J."/>
            <person name="Walesch S."/>
            <person name="Walt C."/>
            <person name="Boldt J."/>
            <person name="Bunk B."/>
            <person name="Haeckl F.J.F.P.J."/>
            <person name="Gunesch A.P."/>
            <person name="Birkelbach J."/>
            <person name="Nuebel U."/>
            <person name="Pietschmann T."/>
            <person name="Bach T."/>
            <person name="Mueller R."/>
        </authorList>
    </citation>
    <scope>NUCLEOTIDE SEQUENCE [LARGE SCALE GENOMIC DNA]</scope>
    <source>
        <strain evidence="3 4">MSr11954</strain>
    </source>
</reference>
<dbReference type="Proteomes" id="UP001370348">
    <property type="component" value="Chromosome"/>
</dbReference>
<dbReference type="EMBL" id="CP089984">
    <property type="protein sequence ID" value="WXB20050.1"/>
    <property type="molecule type" value="Genomic_DNA"/>
</dbReference>
<dbReference type="RefSeq" id="WP_394829650.1">
    <property type="nucleotide sequence ID" value="NZ_CP089984.1"/>
</dbReference>
<sequence>MARAMAMVMVMVTAGMLGCASSVTPPRPSLANASAKGAEGNGAQGNGTQSNATQSNAADAPRRACDPARDRAAIRAMAGEYRVSFAFDETEPRTKGYVPHAPYRASASEVVQVLEETDRKVVLQHVLVHAGTKSANDAPSVMKHWRQDWTFEDRELLEFRGNGVWERRALSAEQAACTWSQAVFEVDDGPRYESFGRWTHERQGETSTWTSEETWRPLPRREYTKRSDYDVLIGTNRHVVTPNGWRHEQDTRKLVLEGRRELVGERGLNRYERTPLDGAEAARVYLRDTAAFWQTVRDEWQAVFTKNPRVHVQAETDGGERLYDRLFPMARTARDLRTEDRKQKVREAIASFVVR</sequence>